<evidence type="ECO:0000256" key="1">
    <source>
        <dbReference type="SAM" id="Phobius"/>
    </source>
</evidence>
<proteinExistence type="predicted"/>
<dbReference type="GO" id="GO:0016020">
    <property type="term" value="C:membrane"/>
    <property type="evidence" value="ECO:0007669"/>
    <property type="project" value="TreeGrafter"/>
</dbReference>
<dbReference type="AlphaFoldDB" id="A0A9D4H2B3"/>
<evidence type="ECO:0008006" key="4">
    <source>
        <dbReference type="Google" id="ProtNLM"/>
    </source>
</evidence>
<dbReference type="EMBL" id="JAIWYP010000005">
    <property type="protein sequence ID" value="KAH3828106.1"/>
    <property type="molecule type" value="Genomic_DNA"/>
</dbReference>
<dbReference type="InterPro" id="IPR049352">
    <property type="entry name" value="Rost"/>
</dbReference>
<dbReference type="Pfam" id="PF21534">
    <property type="entry name" value="Rost"/>
    <property type="match status" value="1"/>
</dbReference>
<evidence type="ECO:0000313" key="3">
    <source>
        <dbReference type="Proteomes" id="UP000828390"/>
    </source>
</evidence>
<reference evidence="2" key="2">
    <citation type="submission" date="2020-11" db="EMBL/GenBank/DDBJ databases">
        <authorList>
            <person name="McCartney M.A."/>
            <person name="Auch B."/>
            <person name="Kono T."/>
            <person name="Mallez S."/>
            <person name="Becker A."/>
            <person name="Gohl D.M."/>
            <person name="Silverstein K.A.T."/>
            <person name="Koren S."/>
            <person name="Bechman K.B."/>
            <person name="Herman A."/>
            <person name="Abrahante J.E."/>
            <person name="Garbe J."/>
        </authorList>
    </citation>
    <scope>NUCLEOTIDE SEQUENCE</scope>
    <source>
        <strain evidence="2">Duluth1</strain>
        <tissue evidence="2">Whole animal</tissue>
    </source>
</reference>
<reference evidence="2" key="1">
    <citation type="journal article" date="2019" name="bioRxiv">
        <title>The Genome of the Zebra Mussel, Dreissena polymorpha: A Resource for Invasive Species Research.</title>
        <authorList>
            <person name="McCartney M.A."/>
            <person name="Auch B."/>
            <person name="Kono T."/>
            <person name="Mallez S."/>
            <person name="Zhang Y."/>
            <person name="Obille A."/>
            <person name="Becker A."/>
            <person name="Abrahante J.E."/>
            <person name="Garbe J."/>
            <person name="Badalamenti J.P."/>
            <person name="Herman A."/>
            <person name="Mangelson H."/>
            <person name="Liachko I."/>
            <person name="Sullivan S."/>
            <person name="Sone E.D."/>
            <person name="Koren S."/>
            <person name="Silverstein K.A.T."/>
            <person name="Beckman K.B."/>
            <person name="Gohl D.M."/>
        </authorList>
    </citation>
    <scope>NUCLEOTIDE SEQUENCE</scope>
    <source>
        <strain evidence="2">Duluth1</strain>
        <tissue evidence="2">Whole animal</tissue>
    </source>
</reference>
<name>A0A9D4H2B3_DREPO</name>
<feature type="transmembrane region" description="Helical" evidence="1">
    <location>
        <begin position="181"/>
        <end position="201"/>
    </location>
</feature>
<feature type="transmembrane region" description="Helical" evidence="1">
    <location>
        <begin position="123"/>
        <end position="143"/>
    </location>
</feature>
<dbReference type="Proteomes" id="UP000828390">
    <property type="component" value="Unassembled WGS sequence"/>
</dbReference>
<keyword evidence="3" id="KW-1185">Reference proteome</keyword>
<feature type="transmembrane region" description="Helical" evidence="1">
    <location>
        <begin position="224"/>
        <end position="246"/>
    </location>
</feature>
<keyword evidence="1" id="KW-0812">Transmembrane</keyword>
<gene>
    <name evidence="2" type="ORF">DPMN_130057</name>
</gene>
<accession>A0A9D4H2B3</accession>
<dbReference type="PANTHER" id="PTHR12242:SF1">
    <property type="entry name" value="MYND-TYPE DOMAIN-CONTAINING PROTEIN"/>
    <property type="match status" value="1"/>
</dbReference>
<sequence>MGELGKQCRNQFRLECFLLSHRNPRRFVQYQCGNQPLYLVWRVFWALYHTAWIIVTGVRADQWAGPDRSQYTKWFIFLTDWAYLCLTIATIADAMVTTYIHFKRMDIRKGAAASLPWYLRADWCLTTTAHVVSVVTSAAYWGLVYSGDEVTAVDIETHVINSVYVILNVCVTGMPIRILHFWFPTLFGLTYSLFSLFYHLAGGTNHNENPYIYPALDWRKPGTAILYCAIVTFVVTPILHGILFGIHCLKVLISRQFICCIAGPELEDIKMDQIS</sequence>
<organism evidence="2 3">
    <name type="scientific">Dreissena polymorpha</name>
    <name type="common">Zebra mussel</name>
    <name type="synonym">Mytilus polymorpha</name>
    <dbReference type="NCBI Taxonomy" id="45954"/>
    <lineage>
        <taxon>Eukaryota</taxon>
        <taxon>Metazoa</taxon>
        <taxon>Spiralia</taxon>
        <taxon>Lophotrochozoa</taxon>
        <taxon>Mollusca</taxon>
        <taxon>Bivalvia</taxon>
        <taxon>Autobranchia</taxon>
        <taxon>Heteroconchia</taxon>
        <taxon>Euheterodonta</taxon>
        <taxon>Imparidentia</taxon>
        <taxon>Neoheterodontei</taxon>
        <taxon>Myida</taxon>
        <taxon>Dreissenoidea</taxon>
        <taxon>Dreissenidae</taxon>
        <taxon>Dreissena</taxon>
    </lineage>
</organism>
<dbReference type="OrthoDB" id="419711at2759"/>
<feature type="transmembrane region" description="Helical" evidence="1">
    <location>
        <begin position="155"/>
        <end position="174"/>
    </location>
</feature>
<protein>
    <recommendedName>
        <fullName evidence="4">Protein rolling stone</fullName>
    </recommendedName>
</protein>
<feature type="transmembrane region" description="Helical" evidence="1">
    <location>
        <begin position="81"/>
        <end position="102"/>
    </location>
</feature>
<comment type="caution">
    <text evidence="2">The sequence shown here is derived from an EMBL/GenBank/DDBJ whole genome shotgun (WGS) entry which is preliminary data.</text>
</comment>
<keyword evidence="1" id="KW-0472">Membrane</keyword>
<dbReference type="PANTHER" id="PTHR12242">
    <property type="entry name" value="OS02G0130600 PROTEIN-RELATED"/>
    <property type="match status" value="1"/>
</dbReference>
<evidence type="ECO:0000313" key="2">
    <source>
        <dbReference type="EMBL" id="KAH3828106.1"/>
    </source>
</evidence>
<keyword evidence="1" id="KW-1133">Transmembrane helix</keyword>